<reference evidence="1 2" key="1">
    <citation type="journal article" date="2022" name="G3 (Bethesda)">
        <title>Whole-genome sequence and methylome profiling of the almond [Prunus dulcis (Mill.) D.A. Webb] cultivar 'Nonpareil'.</title>
        <authorList>
            <person name="D'Amico-Willman K.M."/>
            <person name="Ouma W.Z."/>
            <person name="Meulia T."/>
            <person name="Sideli G.M."/>
            <person name="Gradziel T.M."/>
            <person name="Fresnedo-Ramirez J."/>
        </authorList>
    </citation>
    <scope>NUCLEOTIDE SEQUENCE [LARGE SCALE GENOMIC DNA]</scope>
    <source>
        <strain evidence="1">Clone GOH B32 T37-40</strain>
    </source>
</reference>
<accession>A0AAD4YS46</accession>
<gene>
    <name evidence="1" type="ORF">L3X38_038947</name>
</gene>
<evidence type="ECO:0000313" key="1">
    <source>
        <dbReference type="EMBL" id="KAI5319239.1"/>
    </source>
</evidence>
<keyword evidence="2" id="KW-1185">Reference proteome</keyword>
<sequence length="106" mass="12000">MAVPLFNLAPNHTDFESDSLALPLILKYKFILRRDNDFRGAKHKCIQWFSEPRLRVRGGVRSVVLATKVPSGKMTWIRDGPKFLNDKNITEAIDGRFAKANSANSL</sequence>
<name>A0AAD4YS46_PRUDU</name>
<proteinExistence type="predicted"/>
<dbReference type="Proteomes" id="UP001054821">
    <property type="component" value="Chromosome 7"/>
</dbReference>
<dbReference type="AlphaFoldDB" id="A0AAD4YS46"/>
<dbReference type="EMBL" id="JAJFAZ020000007">
    <property type="protein sequence ID" value="KAI5319239.1"/>
    <property type="molecule type" value="Genomic_DNA"/>
</dbReference>
<comment type="caution">
    <text evidence="1">The sequence shown here is derived from an EMBL/GenBank/DDBJ whole genome shotgun (WGS) entry which is preliminary data.</text>
</comment>
<evidence type="ECO:0000313" key="2">
    <source>
        <dbReference type="Proteomes" id="UP001054821"/>
    </source>
</evidence>
<organism evidence="1 2">
    <name type="scientific">Prunus dulcis</name>
    <name type="common">Almond</name>
    <name type="synonym">Amygdalus dulcis</name>
    <dbReference type="NCBI Taxonomy" id="3755"/>
    <lineage>
        <taxon>Eukaryota</taxon>
        <taxon>Viridiplantae</taxon>
        <taxon>Streptophyta</taxon>
        <taxon>Embryophyta</taxon>
        <taxon>Tracheophyta</taxon>
        <taxon>Spermatophyta</taxon>
        <taxon>Magnoliopsida</taxon>
        <taxon>eudicotyledons</taxon>
        <taxon>Gunneridae</taxon>
        <taxon>Pentapetalae</taxon>
        <taxon>rosids</taxon>
        <taxon>fabids</taxon>
        <taxon>Rosales</taxon>
        <taxon>Rosaceae</taxon>
        <taxon>Amygdaloideae</taxon>
        <taxon>Amygdaleae</taxon>
        <taxon>Prunus</taxon>
    </lineage>
</organism>
<protein>
    <submittedName>
        <fullName evidence="1">Uncharacterized protein</fullName>
    </submittedName>
</protein>